<comment type="similarity">
    <text evidence="1">Belongs to the helicase family. RecQ subfamily.</text>
</comment>
<dbReference type="InterPro" id="IPR013199">
    <property type="entry name" value="HTH_Mga_DNA-bd_dom"/>
</dbReference>
<dbReference type="PANTHER" id="PTHR13710:SF105">
    <property type="entry name" value="ATP-DEPENDENT DNA HELICASE Q1"/>
    <property type="match status" value="1"/>
</dbReference>
<feature type="domain" description="Helicase C-terminal" evidence="11">
    <location>
        <begin position="227"/>
        <end position="373"/>
    </location>
</feature>
<organism evidence="12 13">
    <name type="scientific">Neobacillus rhizosphaerae</name>
    <dbReference type="NCBI Taxonomy" id="2880965"/>
    <lineage>
        <taxon>Bacteria</taxon>
        <taxon>Bacillati</taxon>
        <taxon>Bacillota</taxon>
        <taxon>Bacilli</taxon>
        <taxon>Bacillales</taxon>
        <taxon>Bacillaceae</taxon>
        <taxon>Neobacillus</taxon>
    </lineage>
</organism>
<reference evidence="12" key="1">
    <citation type="submission" date="2022-04" db="EMBL/GenBank/DDBJ databases">
        <authorList>
            <person name="Criscuolo A."/>
        </authorList>
    </citation>
    <scope>NUCLEOTIDE SEQUENCE</scope>
    <source>
        <strain evidence="12">CIP111895</strain>
    </source>
</reference>
<dbReference type="GO" id="GO:0003724">
    <property type="term" value="F:RNA helicase activity"/>
    <property type="evidence" value="ECO:0007669"/>
    <property type="project" value="UniProtKB-EC"/>
</dbReference>
<keyword evidence="4 12" id="KW-0347">Helicase</keyword>
<evidence type="ECO:0000313" key="12">
    <source>
        <dbReference type="EMBL" id="CAH2714184.1"/>
    </source>
</evidence>
<dbReference type="Pfam" id="PF00271">
    <property type="entry name" value="Helicase_C"/>
    <property type="match status" value="1"/>
</dbReference>
<keyword evidence="5" id="KW-0067">ATP-binding</keyword>
<keyword evidence="3 12" id="KW-0378">Hydrolase</keyword>
<dbReference type="Gene3D" id="3.40.50.300">
    <property type="entry name" value="P-loop containing nucleotide triphosphate hydrolases"/>
    <property type="match status" value="2"/>
</dbReference>
<dbReference type="SUPFAM" id="SSF52540">
    <property type="entry name" value="P-loop containing nucleoside triphosphate hydrolases"/>
    <property type="match status" value="1"/>
</dbReference>
<dbReference type="PROSITE" id="PS51194">
    <property type="entry name" value="HELICASE_CTER"/>
    <property type="match status" value="1"/>
</dbReference>
<dbReference type="SMART" id="SM00490">
    <property type="entry name" value="HELICc"/>
    <property type="match status" value="1"/>
</dbReference>
<keyword evidence="7" id="KW-0413">Isomerase</keyword>
<keyword evidence="13" id="KW-1185">Reference proteome</keyword>
<keyword evidence="2" id="KW-0547">Nucleotide-binding</keyword>
<dbReference type="InterPro" id="IPR036388">
    <property type="entry name" value="WH-like_DNA-bd_sf"/>
</dbReference>
<dbReference type="Proteomes" id="UP000838308">
    <property type="component" value="Unassembled WGS sequence"/>
</dbReference>
<gene>
    <name evidence="12" type="primary">dbpA_2</name>
    <name evidence="12" type="ORF">BACCIP111895_01338</name>
</gene>
<dbReference type="Pfam" id="PF08280">
    <property type="entry name" value="HTH_Mga"/>
    <property type="match status" value="1"/>
</dbReference>
<dbReference type="RefSeq" id="WP_248734518.1">
    <property type="nucleotide sequence ID" value="NZ_CALBWS010000006.1"/>
</dbReference>
<evidence type="ECO:0000256" key="8">
    <source>
        <dbReference type="ARBA" id="ARBA00034617"/>
    </source>
</evidence>
<dbReference type="CDD" id="cd18018">
    <property type="entry name" value="DEXHc_RecQ4-like"/>
    <property type="match status" value="1"/>
</dbReference>
<dbReference type="GO" id="GO:0016787">
    <property type="term" value="F:hydrolase activity"/>
    <property type="evidence" value="ECO:0007669"/>
    <property type="project" value="UniProtKB-KW"/>
</dbReference>
<dbReference type="Pfam" id="PF00270">
    <property type="entry name" value="DEAD"/>
    <property type="match status" value="1"/>
</dbReference>
<sequence>MTLKSTADNYLKKMFDRNASFKEGQWEAINSVLQGGRTLVVQKTGWGKSLVYFLSTRILRDSGAGPTIVISPLLSLMRNQMQSADRLGLRPATIDSSLNAQEIAEIEQDLSQGNIDVLFVSPERLANEHFMERTLPLIYGGIGMLVIDEAHCVSDWGHDFRPDYRRISRIVRGLPSHVPVLATTATANNRVVEDIQEQLGAMEVIRGSLARESLHIQTIEMPKKAERLAWLSSNINKMPGSGIVYCSTISDCELVARWLTEKGISATYYTGRLSKDERISREESLLQNNIKVLVANIALGMGFDKEDVGFVIHFQMPNSLLTYYQQIGRAGRKLDHAYIVLLHGEEDESIQQYFIRNAFPASEDMSIIIDLLESEDSLTVNEICSKLNLTESTIKDCLRLLQIDNLVVKKRSEYSRTINPIQLHDARISNVLANKEHELERMKSFIYTKECLMRFVIRELDDPALKDCGVCSNCAGEFVSADVQEEIMVEAEIFLQRSYFHFDSRKQWASKTRIPENRQCDPGFALSRYSDSGWGRLVRKGKYQDNYFAEQLVIASADALRSWITDNYQDESFIISSIPSLRRPHLVSDFANRVASQLRLPYVDLLTKIDSRPEQKKMNNSHLQEQNVRDSIKVNKSNYVGYSVILIDDMVDSRWTFTVAGYLLRESGYGHILPFALSSTSESG</sequence>
<proteinExistence type="inferred from homology"/>
<dbReference type="EC" id="5.6.2.4" evidence="9"/>
<accession>A0ABM9ENI6</accession>
<dbReference type="InterPro" id="IPR001650">
    <property type="entry name" value="Helicase_C-like"/>
</dbReference>
<dbReference type="CDD" id="cd06223">
    <property type="entry name" value="PRTases_typeI"/>
    <property type="match status" value="1"/>
</dbReference>
<evidence type="ECO:0000256" key="7">
    <source>
        <dbReference type="ARBA" id="ARBA00023235"/>
    </source>
</evidence>
<evidence type="ECO:0000256" key="1">
    <source>
        <dbReference type="ARBA" id="ARBA00005446"/>
    </source>
</evidence>
<dbReference type="PANTHER" id="PTHR13710">
    <property type="entry name" value="DNA HELICASE RECQ FAMILY MEMBER"/>
    <property type="match status" value="1"/>
</dbReference>
<comment type="catalytic activity">
    <reaction evidence="8">
        <text>Couples ATP hydrolysis with the unwinding of duplex DNA by translocating in the 3'-5' direction.</text>
        <dbReference type="EC" id="5.6.2.4"/>
    </reaction>
</comment>
<dbReference type="InterPro" id="IPR011545">
    <property type="entry name" value="DEAD/DEAH_box_helicase_dom"/>
</dbReference>
<dbReference type="EMBL" id="CALBWS010000006">
    <property type="protein sequence ID" value="CAH2714184.1"/>
    <property type="molecule type" value="Genomic_DNA"/>
</dbReference>
<feature type="domain" description="Helicase ATP-binding" evidence="10">
    <location>
        <begin position="29"/>
        <end position="205"/>
    </location>
</feature>
<dbReference type="InterPro" id="IPR029057">
    <property type="entry name" value="PRTase-like"/>
</dbReference>
<keyword evidence="6" id="KW-0238">DNA-binding</keyword>
<evidence type="ECO:0000256" key="6">
    <source>
        <dbReference type="ARBA" id="ARBA00023125"/>
    </source>
</evidence>
<comment type="caution">
    <text evidence="12">The sequence shown here is derived from an EMBL/GenBank/DDBJ whole genome shotgun (WGS) entry which is preliminary data.</text>
</comment>
<evidence type="ECO:0000259" key="11">
    <source>
        <dbReference type="PROSITE" id="PS51194"/>
    </source>
</evidence>
<dbReference type="Gene3D" id="1.10.10.10">
    <property type="entry name" value="Winged helix-like DNA-binding domain superfamily/Winged helix DNA-binding domain"/>
    <property type="match status" value="1"/>
</dbReference>
<dbReference type="SUPFAM" id="SSF46785">
    <property type="entry name" value="Winged helix' DNA-binding domain"/>
    <property type="match status" value="1"/>
</dbReference>
<protein>
    <recommendedName>
        <fullName evidence="9">DNA 3'-5' helicase</fullName>
        <ecNumber evidence="9">5.6.2.4</ecNumber>
    </recommendedName>
</protein>
<evidence type="ECO:0000256" key="2">
    <source>
        <dbReference type="ARBA" id="ARBA00022741"/>
    </source>
</evidence>
<dbReference type="SMART" id="SM00487">
    <property type="entry name" value="DEXDc"/>
    <property type="match status" value="1"/>
</dbReference>
<evidence type="ECO:0000256" key="4">
    <source>
        <dbReference type="ARBA" id="ARBA00022806"/>
    </source>
</evidence>
<evidence type="ECO:0000256" key="3">
    <source>
        <dbReference type="ARBA" id="ARBA00022801"/>
    </source>
</evidence>
<dbReference type="NCBIfam" id="TIGR00614">
    <property type="entry name" value="recQ_fam"/>
    <property type="match status" value="1"/>
</dbReference>
<dbReference type="InterPro" id="IPR004589">
    <property type="entry name" value="DNA_helicase_ATP-dep_RecQ"/>
</dbReference>
<dbReference type="InterPro" id="IPR036390">
    <property type="entry name" value="WH_DNA-bd_sf"/>
</dbReference>
<dbReference type="InterPro" id="IPR027417">
    <property type="entry name" value="P-loop_NTPase"/>
</dbReference>
<evidence type="ECO:0000256" key="9">
    <source>
        <dbReference type="ARBA" id="ARBA00034808"/>
    </source>
</evidence>
<evidence type="ECO:0000259" key="10">
    <source>
        <dbReference type="PROSITE" id="PS51192"/>
    </source>
</evidence>
<dbReference type="InterPro" id="IPR014001">
    <property type="entry name" value="Helicase_ATP-bd"/>
</dbReference>
<evidence type="ECO:0000256" key="5">
    <source>
        <dbReference type="ARBA" id="ARBA00022840"/>
    </source>
</evidence>
<dbReference type="PROSITE" id="PS51192">
    <property type="entry name" value="HELICASE_ATP_BIND_1"/>
    <property type="match status" value="1"/>
</dbReference>
<dbReference type="InterPro" id="IPR000836">
    <property type="entry name" value="PRTase_dom"/>
</dbReference>
<dbReference type="SUPFAM" id="SSF53271">
    <property type="entry name" value="PRTase-like"/>
    <property type="match status" value="1"/>
</dbReference>
<name>A0ABM9ENI6_9BACI</name>
<evidence type="ECO:0000313" key="13">
    <source>
        <dbReference type="Proteomes" id="UP000838308"/>
    </source>
</evidence>